<evidence type="ECO:0000313" key="12">
    <source>
        <dbReference type="Proteomes" id="UP000237068"/>
    </source>
</evidence>
<sequence>MTALAQAQCEACRADAPKVSDEELAELIREIPDWNIETRGDHMELERVFLFRNFRHALAFTNAVGAIAEEVGHHPALLTEWGKVTVTWWSHEMRGLHRNDFIMAARTDQLAASAEGRK</sequence>
<keyword evidence="3 4" id="KW-0456">Lyase</keyword>
<comment type="similarity">
    <text evidence="2 4">Belongs to the pterin-4-alpha-carbinolamine dehydratase family.</text>
</comment>
<dbReference type="SUPFAM" id="SSF55248">
    <property type="entry name" value="PCD-like"/>
    <property type="match status" value="1"/>
</dbReference>
<comment type="catalytic activity">
    <reaction evidence="1 4">
        <text>(4aS,6R)-4a-hydroxy-L-erythro-5,6,7,8-tetrahydrobiopterin = (6R)-L-erythro-6,7-dihydrobiopterin + H2O</text>
        <dbReference type="Rhea" id="RHEA:11920"/>
        <dbReference type="ChEBI" id="CHEBI:15377"/>
        <dbReference type="ChEBI" id="CHEBI:15642"/>
        <dbReference type="ChEBI" id="CHEBI:43120"/>
        <dbReference type="EC" id="4.2.1.96"/>
    </reaction>
</comment>
<dbReference type="NCBIfam" id="NF002016">
    <property type="entry name" value="PRK00823.1-1"/>
    <property type="match status" value="1"/>
</dbReference>
<dbReference type="RefSeq" id="WP_003279993.1">
    <property type="nucleotide sequence ID" value="NZ_CP036186.1"/>
</dbReference>
<reference evidence="6 10" key="2">
    <citation type="submission" date="2014-11" db="EMBL/GenBank/DDBJ databases">
        <title>Genomics and ecophysiology of heterotrophic nitrogen fixing bacteria isolated from estuarine surface water.</title>
        <authorList>
            <person name="Bentzon-Tilia M."/>
            <person name="Severin I."/>
            <person name="Hansen L.H."/>
            <person name="Riemann L."/>
        </authorList>
    </citation>
    <scope>NUCLEOTIDE SEQUENCE [LARGE SCALE GENOMIC DNA]</scope>
    <source>
        <strain evidence="6 10">BAL361</strain>
    </source>
</reference>
<dbReference type="HAMAP" id="MF_00434">
    <property type="entry name" value="Pterin_4_alpha"/>
    <property type="match status" value="1"/>
</dbReference>
<dbReference type="GO" id="GO:0008124">
    <property type="term" value="F:4-alpha-hydroxytetrahydrobiopterin dehydratase activity"/>
    <property type="evidence" value="ECO:0007669"/>
    <property type="project" value="UniProtKB-UniRule"/>
</dbReference>
<organism evidence="5 9">
    <name type="scientific">Stutzerimonas stutzeri</name>
    <name type="common">Pseudomonas stutzeri</name>
    <dbReference type="NCBI Taxonomy" id="316"/>
    <lineage>
        <taxon>Bacteria</taxon>
        <taxon>Pseudomonadati</taxon>
        <taxon>Pseudomonadota</taxon>
        <taxon>Gammaproteobacteria</taxon>
        <taxon>Pseudomonadales</taxon>
        <taxon>Pseudomonadaceae</taxon>
        <taxon>Stutzerimonas</taxon>
    </lineage>
</organism>
<reference evidence="5 9" key="1">
    <citation type="submission" date="2014-03" db="EMBL/GenBank/DDBJ databases">
        <title>Complete genome sequence of Pseudomonas stutzeri 19SMN4.</title>
        <authorList>
            <person name="Brunet-Galmes I."/>
            <person name="Nogales B."/>
            <person name="Busquets A."/>
            <person name="Pena A."/>
            <person name="Gomila M."/>
            <person name="Garcia-Valdes E."/>
            <person name="Lalucat J."/>
            <person name="Bennasar A."/>
            <person name="Bosch R."/>
        </authorList>
    </citation>
    <scope>NUCLEOTIDE SEQUENCE [LARGE SCALE GENOMIC DNA]</scope>
    <source>
        <strain evidence="5 9">19SMN4</strain>
    </source>
</reference>
<reference evidence="11 12" key="3">
    <citation type="submission" date="2018-01" db="EMBL/GenBank/DDBJ databases">
        <title>Denitrification phenotypes of diverse strains of Pseudomonas stutzeri.</title>
        <authorList>
            <person name="Milligan D.A."/>
            <person name="Bergaust L."/>
            <person name="Bakken L.R."/>
            <person name="Frostegard A."/>
        </authorList>
    </citation>
    <scope>NUCLEOTIDE SEQUENCE [LARGE SCALE GENOMIC DNA]</scope>
    <source>
        <strain evidence="8 12">24a13</strain>
        <strain evidence="7 11">CCUG 44592</strain>
    </source>
</reference>
<dbReference type="EMBL" id="POUM01000011">
    <property type="protein sequence ID" value="PNF59012.1"/>
    <property type="molecule type" value="Genomic_DNA"/>
</dbReference>
<dbReference type="Proteomes" id="UP000237068">
    <property type="component" value="Unassembled WGS sequence"/>
</dbReference>
<evidence type="ECO:0000256" key="2">
    <source>
        <dbReference type="ARBA" id="ARBA00006472"/>
    </source>
</evidence>
<dbReference type="EMBL" id="PPXG01000004">
    <property type="protein sequence ID" value="POH82949.1"/>
    <property type="molecule type" value="Genomic_DNA"/>
</dbReference>
<dbReference type="PANTHER" id="PTHR42805:SF1">
    <property type="entry name" value="PTERIN-4-ALPHA-CARBINOLAMINE DEHYDRATASE-RELATED"/>
    <property type="match status" value="1"/>
</dbReference>
<evidence type="ECO:0000256" key="4">
    <source>
        <dbReference type="HAMAP-Rule" id="MF_00434"/>
    </source>
</evidence>
<dbReference type="PANTHER" id="PTHR42805">
    <property type="entry name" value="PTERIN-4-ALPHA-CARBINOLAMINE DEHYDRATASE-RELATED"/>
    <property type="match status" value="1"/>
</dbReference>
<dbReference type="Proteomes" id="UP000032439">
    <property type="component" value="Unassembled WGS sequence"/>
</dbReference>
<proteinExistence type="inferred from homology"/>
<evidence type="ECO:0000313" key="7">
    <source>
        <dbReference type="EMBL" id="PNF59012.1"/>
    </source>
</evidence>
<dbReference type="Proteomes" id="UP000236003">
    <property type="component" value="Unassembled WGS sequence"/>
</dbReference>
<evidence type="ECO:0000313" key="9">
    <source>
        <dbReference type="Proteomes" id="UP000025238"/>
    </source>
</evidence>
<evidence type="ECO:0000256" key="3">
    <source>
        <dbReference type="ARBA" id="ARBA00023239"/>
    </source>
</evidence>
<evidence type="ECO:0000313" key="10">
    <source>
        <dbReference type="Proteomes" id="UP000032439"/>
    </source>
</evidence>
<dbReference type="OrthoDB" id="5294615at2"/>
<dbReference type="Pfam" id="PF01329">
    <property type="entry name" value="Pterin_4a"/>
    <property type="match status" value="1"/>
</dbReference>
<dbReference type="GO" id="GO:0006729">
    <property type="term" value="P:tetrahydrobiopterin biosynthetic process"/>
    <property type="evidence" value="ECO:0007669"/>
    <property type="project" value="InterPro"/>
</dbReference>
<dbReference type="InterPro" id="IPR001533">
    <property type="entry name" value="Pterin_deHydtase"/>
</dbReference>
<evidence type="ECO:0000256" key="1">
    <source>
        <dbReference type="ARBA" id="ARBA00001554"/>
    </source>
</evidence>
<name>A0A023WN01_STUST</name>
<protein>
    <recommendedName>
        <fullName evidence="4">Putative pterin-4-alpha-carbinolamine dehydratase</fullName>
        <shortName evidence="4">PHS</shortName>
        <ecNumber evidence="4">4.2.1.96</ecNumber>
    </recommendedName>
    <alternativeName>
        <fullName evidence="4">4-alpha-hydroxy-tetrahydropterin dehydratase</fullName>
    </alternativeName>
    <alternativeName>
        <fullName evidence="4">Pterin carbinolamine dehydratase</fullName>
        <shortName evidence="4">PCD</shortName>
    </alternativeName>
</protein>
<dbReference type="AlphaFoldDB" id="A0A023WN01"/>
<dbReference type="EC" id="4.2.1.96" evidence="4"/>
<evidence type="ECO:0000313" key="6">
    <source>
        <dbReference type="EMBL" id="KIZ37476.1"/>
    </source>
</evidence>
<gene>
    <name evidence="5" type="primary">phhB</name>
    <name evidence="8" type="ORF">CXK91_12210</name>
    <name evidence="7" type="ORF">CXK99_13920</name>
    <name evidence="6" type="ORF">LO50_05485</name>
    <name evidence="5" type="ORF">UIB01_03445</name>
</gene>
<dbReference type="Gene3D" id="3.30.1360.20">
    <property type="entry name" value="Transcriptional coactivator/pterin dehydratase"/>
    <property type="match status" value="1"/>
</dbReference>
<accession>A0A023WN01</accession>
<dbReference type="EMBL" id="CP007509">
    <property type="protein sequence ID" value="AHY41562.1"/>
    <property type="molecule type" value="Genomic_DNA"/>
</dbReference>
<dbReference type="KEGG" id="pstu:UIB01_03445"/>
<dbReference type="PATRIC" id="fig|316.110.peg.3420"/>
<evidence type="ECO:0000313" key="11">
    <source>
        <dbReference type="Proteomes" id="UP000236003"/>
    </source>
</evidence>
<evidence type="ECO:0000313" key="8">
    <source>
        <dbReference type="EMBL" id="POH82949.1"/>
    </source>
</evidence>
<dbReference type="Proteomes" id="UP000025238">
    <property type="component" value="Chromosome"/>
</dbReference>
<dbReference type="CDD" id="cd00913">
    <property type="entry name" value="PCD_DCoH_subfamily_a"/>
    <property type="match status" value="1"/>
</dbReference>
<dbReference type="InterPro" id="IPR036428">
    <property type="entry name" value="PCD_sf"/>
</dbReference>
<dbReference type="InterPro" id="IPR050376">
    <property type="entry name" value="Pterin-4-alpha-carb_dehyd"/>
</dbReference>
<evidence type="ECO:0000313" key="5">
    <source>
        <dbReference type="EMBL" id="AHY41562.1"/>
    </source>
</evidence>
<dbReference type="EMBL" id="JXXD01000038">
    <property type="protein sequence ID" value="KIZ37476.1"/>
    <property type="molecule type" value="Genomic_DNA"/>
</dbReference>